<sequence length="90" mass="10085">MLRPGEALKNSIEEGSRYDPFGARDGNTGKQSNVSIAEPDSYRELARVRIANLKIVFYGGCRGRDLAQANRHEAIPKARCINIRLSGRRR</sequence>
<dbReference type="AlphaFoldDB" id="A0A1G5ISQ3"/>
<evidence type="ECO:0000313" key="2">
    <source>
        <dbReference type="EMBL" id="SCY79116.1"/>
    </source>
</evidence>
<dbReference type="EMBL" id="FMVJ01000006">
    <property type="protein sequence ID" value="SCY79116.1"/>
    <property type="molecule type" value="Genomic_DNA"/>
</dbReference>
<accession>A0A1G5ISQ3</accession>
<protein>
    <submittedName>
        <fullName evidence="2">Uncharacterized protein</fullName>
    </submittedName>
</protein>
<evidence type="ECO:0000313" key="3">
    <source>
        <dbReference type="Proteomes" id="UP000199569"/>
    </source>
</evidence>
<reference evidence="2 3" key="1">
    <citation type="submission" date="2016-10" db="EMBL/GenBank/DDBJ databases">
        <authorList>
            <person name="de Groot N.N."/>
        </authorList>
    </citation>
    <scope>NUCLEOTIDE SEQUENCE [LARGE SCALE GENOMIC DNA]</scope>
    <source>
        <strain evidence="2 3">CGMCC 1.7666</strain>
    </source>
</reference>
<evidence type="ECO:0000256" key="1">
    <source>
        <dbReference type="SAM" id="MobiDB-lite"/>
    </source>
</evidence>
<organism evidence="2 3">
    <name type="scientific">Microvirga guangxiensis</name>
    <dbReference type="NCBI Taxonomy" id="549386"/>
    <lineage>
        <taxon>Bacteria</taxon>
        <taxon>Pseudomonadati</taxon>
        <taxon>Pseudomonadota</taxon>
        <taxon>Alphaproteobacteria</taxon>
        <taxon>Hyphomicrobiales</taxon>
        <taxon>Methylobacteriaceae</taxon>
        <taxon>Microvirga</taxon>
    </lineage>
</organism>
<dbReference type="Proteomes" id="UP000199569">
    <property type="component" value="Unassembled WGS sequence"/>
</dbReference>
<keyword evidence="3" id="KW-1185">Reference proteome</keyword>
<proteinExistence type="predicted"/>
<gene>
    <name evidence="2" type="ORF">SAMN02927923_02291</name>
</gene>
<name>A0A1G5ISQ3_9HYPH</name>
<feature type="region of interest" description="Disordered" evidence="1">
    <location>
        <begin position="1"/>
        <end position="35"/>
    </location>
</feature>